<evidence type="ECO:0000313" key="2">
    <source>
        <dbReference type="Proteomes" id="UP001141327"/>
    </source>
</evidence>
<organism evidence="1 2">
    <name type="scientific">Paratrimastix pyriformis</name>
    <dbReference type="NCBI Taxonomy" id="342808"/>
    <lineage>
        <taxon>Eukaryota</taxon>
        <taxon>Metamonada</taxon>
        <taxon>Preaxostyla</taxon>
        <taxon>Paratrimastigidae</taxon>
        <taxon>Paratrimastix</taxon>
    </lineage>
</organism>
<reference evidence="1" key="1">
    <citation type="journal article" date="2022" name="bioRxiv">
        <title>Genomics of Preaxostyla Flagellates Illuminates Evolutionary Transitions and the Path Towards Mitochondrial Loss.</title>
        <authorList>
            <person name="Novak L.V.F."/>
            <person name="Treitli S.C."/>
            <person name="Pyrih J."/>
            <person name="Halakuc P."/>
            <person name="Pipaliya S.V."/>
            <person name="Vacek V."/>
            <person name="Brzon O."/>
            <person name="Soukal P."/>
            <person name="Eme L."/>
            <person name="Dacks J.B."/>
            <person name="Karnkowska A."/>
            <person name="Elias M."/>
            <person name="Hampl V."/>
        </authorList>
    </citation>
    <scope>NUCLEOTIDE SEQUENCE</scope>
    <source>
        <strain evidence="1">RCP-MX</strain>
    </source>
</reference>
<keyword evidence="2" id="KW-1185">Reference proteome</keyword>
<sequence length="746" mass="80612">MESKQQEPPSPQVMLEFRARVQSLPPSPFGNSVLQMGESALRTLSQRASSSAGLATLFEDRYGCGVESNSLAALIHEYFPPRGLWCLPASGSSRSCDPTSVCSVLLERRLFTLTCHYTVALPLRHLYISAGLAAVLQTASEEIGSASDFARHPVVFIPRLGCEFTVTRFGRVSVAPQLAHRAFMEFTGEFEGPADPDFSLCPILGELAHCLAEAARGNFPEQAMVNVAKDLVAQLLGIPEASLASRSVPNHDGSQCDLAYTVGQAQYPVLIAEVKKQLNGEALFEVGAYFAQLWADRPIACCPSFLLQWCGSYFAAAAAMATPDGIFIEELTPFIGVMFYQNPASRRPALKFFTALRRALKTLADTVVVAVSETPQRLDDRFPFFFAQPLKMHIDEQIAESLCFRAQQQLVDQEPPKPVVVKVVFGHYGLEAHQILSDAGLAPALLACYELPSLRSLYRRAATGPRPEEASEGTFSGPFAVGVSATATPTPTPTPTPAAWPALPDIVAATAATAKAPAVLVVMEALPDFRPWKACSCAERASLVPALRRAASLLHDRVSPLVHGDLRGRNVGAIGDPTGGGVGLCLQVLDFDWADRVPDARYPLGLNPDVMWPGGVADGGPILPDHDNVWVDRLEEGVVVVCFDSLSGVCFYSPGQHVYHQCGSFLANLWEIFLGNCGVKIQKWIPRFSCIKGAPTLVFQTIFAVMEDSNPPPPRAVKIVSTTPQDALAMAESRIRDLEEAIPNGQ</sequence>
<comment type="caution">
    <text evidence="1">The sequence shown here is derived from an EMBL/GenBank/DDBJ whole genome shotgun (WGS) entry which is preliminary data.</text>
</comment>
<proteinExistence type="predicted"/>
<dbReference type="Proteomes" id="UP001141327">
    <property type="component" value="Unassembled WGS sequence"/>
</dbReference>
<accession>A0ABQ8UDJ8</accession>
<evidence type="ECO:0000313" key="1">
    <source>
        <dbReference type="EMBL" id="KAJ4455941.1"/>
    </source>
</evidence>
<name>A0ABQ8UDJ8_9EUKA</name>
<protein>
    <recommendedName>
        <fullName evidence="3">Aminoglycoside phosphotransferase domain-containing protein</fullName>
    </recommendedName>
</protein>
<dbReference type="EMBL" id="JAPMOS010000088">
    <property type="protein sequence ID" value="KAJ4455941.1"/>
    <property type="molecule type" value="Genomic_DNA"/>
</dbReference>
<gene>
    <name evidence="1" type="ORF">PAPYR_9027</name>
</gene>
<evidence type="ECO:0008006" key="3">
    <source>
        <dbReference type="Google" id="ProtNLM"/>
    </source>
</evidence>